<reference evidence="2" key="1">
    <citation type="submission" date="2022-07" db="EMBL/GenBank/DDBJ databases">
        <title>Tahibacter sp., a new gammaproteobacterium isolated from the silt sample collected at pig farm.</title>
        <authorList>
            <person name="Chen H."/>
        </authorList>
    </citation>
    <scope>NUCLEOTIDE SEQUENCE</scope>
    <source>
        <strain evidence="2">P2K</strain>
    </source>
</reference>
<dbReference type="RefSeq" id="WP_255912395.1">
    <property type="nucleotide sequence ID" value="NZ_JANFQO010000004.1"/>
</dbReference>
<name>A0ABT1QPC5_9GAMM</name>
<protein>
    <submittedName>
        <fullName evidence="2">DUF885 domain-containing protein</fullName>
    </submittedName>
</protein>
<keyword evidence="3" id="KW-1185">Reference proteome</keyword>
<keyword evidence="1" id="KW-0732">Signal</keyword>
<dbReference type="Proteomes" id="UP001165498">
    <property type="component" value="Unassembled WGS sequence"/>
</dbReference>
<dbReference type="EMBL" id="JANFQO010000004">
    <property type="protein sequence ID" value="MCQ4164129.1"/>
    <property type="molecule type" value="Genomic_DNA"/>
</dbReference>
<proteinExistence type="predicted"/>
<dbReference type="InterPro" id="IPR010281">
    <property type="entry name" value="DUF885"/>
</dbReference>
<comment type="caution">
    <text evidence="2">The sequence shown here is derived from an EMBL/GenBank/DDBJ whole genome shotgun (WGS) entry which is preliminary data.</text>
</comment>
<evidence type="ECO:0000313" key="3">
    <source>
        <dbReference type="Proteomes" id="UP001165498"/>
    </source>
</evidence>
<organism evidence="2 3">
    <name type="scientific">Tahibacter harae</name>
    <dbReference type="NCBI Taxonomy" id="2963937"/>
    <lineage>
        <taxon>Bacteria</taxon>
        <taxon>Pseudomonadati</taxon>
        <taxon>Pseudomonadota</taxon>
        <taxon>Gammaproteobacteria</taxon>
        <taxon>Lysobacterales</taxon>
        <taxon>Rhodanobacteraceae</taxon>
        <taxon>Tahibacter</taxon>
    </lineage>
</organism>
<dbReference type="PANTHER" id="PTHR33361:SF15">
    <property type="entry name" value="DUF885 FAMILY LIPOPROTEIN"/>
    <property type="match status" value="1"/>
</dbReference>
<feature type="signal peptide" evidence="1">
    <location>
        <begin position="1"/>
        <end position="21"/>
    </location>
</feature>
<evidence type="ECO:0000256" key="1">
    <source>
        <dbReference type="SAM" id="SignalP"/>
    </source>
</evidence>
<accession>A0ABT1QPC5</accession>
<dbReference type="PANTHER" id="PTHR33361">
    <property type="entry name" value="GLR0591 PROTEIN"/>
    <property type="match status" value="1"/>
</dbReference>
<evidence type="ECO:0000313" key="2">
    <source>
        <dbReference type="EMBL" id="MCQ4164129.1"/>
    </source>
</evidence>
<dbReference type="Pfam" id="PF05960">
    <property type="entry name" value="DUF885"/>
    <property type="match status" value="1"/>
</dbReference>
<feature type="chain" id="PRO_5047450666" evidence="1">
    <location>
        <begin position="22"/>
        <end position="599"/>
    </location>
</feature>
<gene>
    <name evidence="2" type="ORF">NM961_05335</name>
</gene>
<sequence>MLRAIAVACLLACVAACQPQAVRPPAAAAAENASEADRAFAALSAQWLAESFRLGPVGATLSGEHRYDGEIDDLSAAGRAASEALARRTLEQLARIDLAQLSRANQVDYHILKNQAGYDAWNAASSQPWAWNPLLYSQLAGNALYLLMARDFAPLSQRLRSAAARMEKLPQLLRAARANLDPARVPPVHARIAAQQNAGVLTIVDELILPEAGVLDTKERARLEAAVAGLRAAVAEQQRWLDEVLVPNARGDYRAGARAFDEKLAFALNSPLSRAEIRRRAEAELRRVRSEMYTLSRAILAARGGAASYPAAPVGRAQERQVISAALALAAAERPGREGQIAEAEAALAETTAFVQQKDLITLPDAPLKIALTPKFQRGVALATCEPPGPLERHLPTFYLISPVPEEWTAAQADSYLREYNTRSIRELTVHEAMPGHYVQMWHSNGYASPLRAVLWSGPFVEGWAWYTQNMMVEEGYRGDDPLFRLVHLKWLLRGISNAIVDQLVHVDGASREDTVRFMIEETFQEEREAAEKWTRAQLEAVQLSTYFVGAEEWIALRREAQQRAGGGFDLKRYHDAVLSYGAPPVRFTRALYLGEPIR</sequence>